<reference evidence="3 4" key="1">
    <citation type="submission" date="2017-07" db="EMBL/GenBank/DDBJ databases">
        <title>A draft genome sequence of Komagataeibacter swingsii LMG 22125.</title>
        <authorList>
            <person name="Skraban J."/>
            <person name="Cleenwerck I."/>
            <person name="Vandamme P."/>
            <person name="Trcek J."/>
        </authorList>
    </citation>
    <scope>NUCLEOTIDE SEQUENCE [LARGE SCALE GENOMIC DNA]</scope>
    <source>
        <strain evidence="3 4">LMG 22125</strain>
    </source>
</reference>
<accession>A0A2V4SF77</accession>
<feature type="chain" id="PRO_5016065407" evidence="2">
    <location>
        <begin position="33"/>
        <end position="159"/>
    </location>
</feature>
<feature type="region of interest" description="Disordered" evidence="1">
    <location>
        <begin position="116"/>
        <end position="159"/>
    </location>
</feature>
<proteinExistence type="predicted"/>
<dbReference type="EMBL" id="NKUB01000003">
    <property type="protein sequence ID" value="PYD70578.1"/>
    <property type="molecule type" value="Genomic_DNA"/>
</dbReference>
<organism evidence="3 4">
    <name type="scientific">Komagataeibacter swingsii</name>
    <dbReference type="NCBI Taxonomy" id="215220"/>
    <lineage>
        <taxon>Bacteria</taxon>
        <taxon>Pseudomonadati</taxon>
        <taxon>Pseudomonadota</taxon>
        <taxon>Alphaproteobacteria</taxon>
        <taxon>Acetobacterales</taxon>
        <taxon>Acetobacteraceae</taxon>
        <taxon>Komagataeibacter</taxon>
    </lineage>
</organism>
<evidence type="ECO:0000256" key="2">
    <source>
        <dbReference type="SAM" id="SignalP"/>
    </source>
</evidence>
<dbReference type="AlphaFoldDB" id="A0A2V4SF77"/>
<gene>
    <name evidence="3" type="ORF">CFR76_04275</name>
</gene>
<dbReference type="Proteomes" id="UP000247371">
    <property type="component" value="Unassembled WGS sequence"/>
</dbReference>
<feature type="signal peptide" evidence="2">
    <location>
        <begin position="1"/>
        <end position="32"/>
    </location>
</feature>
<name>A0A2V4SF77_9PROT</name>
<evidence type="ECO:0000313" key="4">
    <source>
        <dbReference type="Proteomes" id="UP000247371"/>
    </source>
</evidence>
<evidence type="ECO:0000313" key="3">
    <source>
        <dbReference type="EMBL" id="PYD70578.1"/>
    </source>
</evidence>
<protein>
    <submittedName>
        <fullName evidence="3">Uncharacterized protein</fullName>
    </submittedName>
</protein>
<keyword evidence="2" id="KW-0732">Signal</keyword>
<evidence type="ECO:0000256" key="1">
    <source>
        <dbReference type="SAM" id="MobiDB-lite"/>
    </source>
</evidence>
<comment type="caution">
    <text evidence="3">The sequence shown here is derived from an EMBL/GenBank/DDBJ whole genome shotgun (WGS) entry which is preliminary data.</text>
</comment>
<sequence length="159" mass="16016">MPPLSMPKRMTGRAITFLLPVLLAAVAGCQQAPDHTDKCWRAPSPRNSSLHGSITTGFGVGGGRGMAGGFPMGGGMAGAGGMPGPVPTGMGTGMGPAMDDGGPFMPGQAGGRDMPRDCMPPDFPTRARRPSRQAATPPALPAARQAPDAVDVSAIRIGP</sequence>
<keyword evidence="4" id="KW-1185">Reference proteome</keyword>